<protein>
    <submittedName>
        <fullName evidence="2">Uncharacterized protein</fullName>
    </submittedName>
</protein>
<evidence type="ECO:0000256" key="1">
    <source>
        <dbReference type="SAM" id="MobiDB-lite"/>
    </source>
</evidence>
<sequence>MLLAEASMSTQRRRYLLKRRCRRTYVNATSTQLAEASMLTHTVDVPAQPMRAPGSTDVEHQHASVDAPSTRRPRIGNFRSDLVGQLFEYDDDKDPDLVVRFCKDIETRSQPNNQHADKLMALKPPTLHRSWKKRRKKGYVDFGRFDKFNHFIASSGDANFVQVFGRLLFVSSLKFEMIEINQLSYHIVPKTTKAYASRRASERFGGNRFEAAASDPHVGNVRLDSDAP</sequence>
<gene>
    <name evidence="2" type="ORF">PHJA_002466800</name>
</gene>
<reference evidence="2" key="1">
    <citation type="submission" date="2020-07" db="EMBL/GenBank/DDBJ databases">
        <title>Ethylene signaling mediates host invasion by parasitic plants.</title>
        <authorList>
            <person name="Yoshida S."/>
        </authorList>
    </citation>
    <scope>NUCLEOTIDE SEQUENCE</scope>
    <source>
        <strain evidence="2">Okayama</strain>
    </source>
</reference>
<name>A0A830CW68_9LAMI</name>
<dbReference type="PANTHER" id="PTHR35752">
    <property type="entry name" value="G-PROTEIN COUPLED RECEPTOR"/>
    <property type="match status" value="1"/>
</dbReference>
<dbReference type="EMBL" id="BMAC01000810">
    <property type="protein sequence ID" value="GFQ03230.1"/>
    <property type="molecule type" value="Genomic_DNA"/>
</dbReference>
<dbReference type="AlphaFoldDB" id="A0A830CW68"/>
<proteinExistence type="predicted"/>
<evidence type="ECO:0000313" key="2">
    <source>
        <dbReference type="EMBL" id="GFQ03230.1"/>
    </source>
</evidence>
<organism evidence="2 3">
    <name type="scientific">Phtheirospermum japonicum</name>
    <dbReference type="NCBI Taxonomy" id="374723"/>
    <lineage>
        <taxon>Eukaryota</taxon>
        <taxon>Viridiplantae</taxon>
        <taxon>Streptophyta</taxon>
        <taxon>Embryophyta</taxon>
        <taxon>Tracheophyta</taxon>
        <taxon>Spermatophyta</taxon>
        <taxon>Magnoliopsida</taxon>
        <taxon>eudicotyledons</taxon>
        <taxon>Gunneridae</taxon>
        <taxon>Pentapetalae</taxon>
        <taxon>asterids</taxon>
        <taxon>lamiids</taxon>
        <taxon>Lamiales</taxon>
        <taxon>Orobanchaceae</taxon>
        <taxon>Orobanchaceae incertae sedis</taxon>
        <taxon>Phtheirospermum</taxon>
    </lineage>
</organism>
<evidence type="ECO:0000313" key="3">
    <source>
        <dbReference type="Proteomes" id="UP000653305"/>
    </source>
</evidence>
<dbReference type="PANTHER" id="PTHR35752:SF1">
    <property type="entry name" value="G-PROTEIN COUPLED RECEPTOR"/>
    <property type="match status" value="1"/>
</dbReference>
<keyword evidence="3" id="KW-1185">Reference proteome</keyword>
<feature type="region of interest" description="Disordered" evidence="1">
    <location>
        <begin position="52"/>
        <end position="71"/>
    </location>
</feature>
<dbReference type="Proteomes" id="UP000653305">
    <property type="component" value="Unassembled WGS sequence"/>
</dbReference>
<comment type="caution">
    <text evidence="2">The sequence shown here is derived from an EMBL/GenBank/DDBJ whole genome shotgun (WGS) entry which is preliminary data.</text>
</comment>
<dbReference type="OrthoDB" id="1739820at2759"/>
<accession>A0A830CW68</accession>